<dbReference type="GO" id="GO:0004521">
    <property type="term" value="F:RNA endonuclease activity"/>
    <property type="evidence" value="ECO:0007669"/>
    <property type="project" value="TreeGrafter"/>
</dbReference>
<reference evidence="1" key="1">
    <citation type="submission" date="2018-06" db="EMBL/GenBank/DDBJ databases">
        <authorList>
            <person name="Zhirakovskaya E."/>
        </authorList>
    </citation>
    <scope>NUCLEOTIDE SEQUENCE</scope>
</reference>
<dbReference type="Pfam" id="PF02452">
    <property type="entry name" value="PemK_toxin"/>
    <property type="match status" value="1"/>
</dbReference>
<dbReference type="SUPFAM" id="SSF50118">
    <property type="entry name" value="Cell growth inhibitor/plasmid maintenance toxic component"/>
    <property type="match status" value="1"/>
</dbReference>
<dbReference type="NCBIfam" id="NF007386">
    <property type="entry name" value="PRK09907.1"/>
    <property type="match status" value="1"/>
</dbReference>
<protein>
    <submittedName>
        <fullName evidence="1">Programmed cell death toxin MazF</fullName>
    </submittedName>
</protein>
<dbReference type="Gene3D" id="2.30.30.110">
    <property type="match status" value="1"/>
</dbReference>
<proteinExistence type="predicted"/>
<dbReference type="PANTHER" id="PTHR33988">
    <property type="entry name" value="ENDORIBONUCLEASE MAZF-RELATED"/>
    <property type="match status" value="1"/>
</dbReference>
<dbReference type="GO" id="GO:0016075">
    <property type="term" value="P:rRNA catabolic process"/>
    <property type="evidence" value="ECO:0007669"/>
    <property type="project" value="TreeGrafter"/>
</dbReference>
<accession>A0A3B1CMA3</accession>
<dbReference type="AlphaFoldDB" id="A0A3B1CMA3"/>
<dbReference type="EMBL" id="UOGB01000319">
    <property type="protein sequence ID" value="VAX25098.1"/>
    <property type="molecule type" value="Genomic_DNA"/>
</dbReference>
<dbReference type="InterPro" id="IPR011067">
    <property type="entry name" value="Plasmid_toxin/cell-grow_inhib"/>
</dbReference>
<gene>
    <name evidence="1" type="ORF">MNBD_NITROSPINAE03-725</name>
</gene>
<dbReference type="GO" id="GO:0006402">
    <property type="term" value="P:mRNA catabolic process"/>
    <property type="evidence" value="ECO:0007669"/>
    <property type="project" value="TreeGrafter"/>
</dbReference>
<dbReference type="PANTHER" id="PTHR33988:SF3">
    <property type="entry name" value="ENDORIBONUCLEASE TOXIN CHPB-RELATED"/>
    <property type="match status" value="1"/>
</dbReference>
<name>A0A3B1CMA3_9ZZZZ</name>
<dbReference type="InterPro" id="IPR003477">
    <property type="entry name" value="PemK-like"/>
</dbReference>
<dbReference type="GO" id="GO:0003677">
    <property type="term" value="F:DNA binding"/>
    <property type="evidence" value="ECO:0007669"/>
    <property type="project" value="InterPro"/>
</dbReference>
<evidence type="ECO:0000313" key="1">
    <source>
        <dbReference type="EMBL" id="VAX25098.1"/>
    </source>
</evidence>
<sequence>MVIRRKYFPERGDIIWIQLNPQAGREQAGHRPALVLSPSAYNRKTGLLLACPVTSKVKGYPFEVNLPPDLEVNGVILADQVKNLDWKIREAKFGCRAPRDVVEETLNKASTLLS</sequence>
<organism evidence="1">
    <name type="scientific">hydrothermal vent metagenome</name>
    <dbReference type="NCBI Taxonomy" id="652676"/>
    <lineage>
        <taxon>unclassified sequences</taxon>
        <taxon>metagenomes</taxon>
        <taxon>ecological metagenomes</taxon>
    </lineage>
</organism>